<dbReference type="PANTHER" id="PTHR33223">
    <property type="entry name" value="CCHC-TYPE DOMAIN-CONTAINING PROTEIN"/>
    <property type="match status" value="1"/>
</dbReference>
<keyword evidence="3" id="KW-0808">Transferase</keyword>
<reference evidence="3" key="2">
    <citation type="submission" date="2022-01" db="EMBL/GenBank/DDBJ databases">
        <authorList>
            <person name="Yamashiro T."/>
            <person name="Shiraishi A."/>
            <person name="Satake H."/>
            <person name="Nakayama K."/>
        </authorList>
    </citation>
    <scope>NUCLEOTIDE SEQUENCE</scope>
</reference>
<feature type="compositionally biased region" description="Polar residues" evidence="1">
    <location>
        <begin position="168"/>
        <end position="178"/>
    </location>
</feature>
<sequence length="493" mass="57180">MSTHSGPSPTTNTSTMGEGKEKLQESSNEPASDAALREFCDKNYNQLLQILAEKMHQEKVQHEKLKAVKARLKFEEISQYSESGEPSRRRDVRKRLGTKDVCGMPGSLEPRRNRSTSPKRKDPERETVFRRLEKGIFHRLGDKEKSIFAYSGNSKRQSYHSNRGDTESYYQSSRSQGTELAPKKHHDRKAHSRKGGRMSESEDSAGGIGSPSLRSKGRMWKMRTYPNHSEDPEVHLKIFQAVAKVERWAMPTWCYMFNSRLTENARVWFDDLPPEFIDSYDDLKEALLANYLQQKKCIKDPIEIHHIKQREGESTEDFVRRFKVESRDVKGAPEVMRISGFMHGITNPKLIKRLHDKIPKSVDEMWKINTAFLRGEVAAGNQERKKRLPPWKQQDVEHRQNFKKGGFKNQQRSEKRHDQFSLLSKTPKEILALEKGKFKAPPPMTTPVEKRNSNKFCEFHGEVGHNTNKIMGKINKKQVRRGKHLEKTKPWQS</sequence>
<keyword evidence="4" id="KW-1185">Reference proteome</keyword>
<feature type="region of interest" description="Disordered" evidence="1">
    <location>
        <begin position="153"/>
        <end position="217"/>
    </location>
</feature>
<evidence type="ECO:0000313" key="4">
    <source>
        <dbReference type="Proteomes" id="UP001151760"/>
    </source>
</evidence>
<feature type="compositionally biased region" description="Polar residues" evidence="1">
    <location>
        <begin position="1"/>
        <end position="16"/>
    </location>
</feature>
<dbReference type="GO" id="GO:0003964">
    <property type="term" value="F:RNA-directed DNA polymerase activity"/>
    <property type="evidence" value="ECO:0007669"/>
    <property type="project" value="UniProtKB-KW"/>
</dbReference>
<name>A0ABQ4XZ34_9ASTR</name>
<dbReference type="InterPro" id="IPR005162">
    <property type="entry name" value="Retrotrans_gag_dom"/>
</dbReference>
<feature type="domain" description="Retrotransposon gag" evidence="2">
    <location>
        <begin position="256"/>
        <end position="346"/>
    </location>
</feature>
<evidence type="ECO:0000313" key="3">
    <source>
        <dbReference type="EMBL" id="GJS70023.1"/>
    </source>
</evidence>
<keyword evidence="3" id="KW-0695">RNA-directed DNA polymerase</keyword>
<feature type="compositionally biased region" description="Basic residues" evidence="1">
    <location>
        <begin position="183"/>
        <end position="196"/>
    </location>
</feature>
<gene>
    <name evidence="3" type="ORF">Tco_0702864</name>
</gene>
<comment type="caution">
    <text evidence="3">The sequence shown here is derived from an EMBL/GenBank/DDBJ whole genome shotgun (WGS) entry which is preliminary data.</text>
</comment>
<keyword evidence="3" id="KW-0548">Nucleotidyltransferase</keyword>
<evidence type="ECO:0000259" key="2">
    <source>
        <dbReference type="Pfam" id="PF03732"/>
    </source>
</evidence>
<dbReference type="PANTHER" id="PTHR33223:SF11">
    <property type="entry name" value="ELEMENT PROTEIN, PUTATIVE-RELATED"/>
    <property type="match status" value="1"/>
</dbReference>
<dbReference type="EMBL" id="BQNB010009904">
    <property type="protein sequence ID" value="GJS70023.1"/>
    <property type="molecule type" value="Genomic_DNA"/>
</dbReference>
<protein>
    <submittedName>
        <fullName evidence="3">Reverse transcriptase domain-containing protein</fullName>
    </submittedName>
</protein>
<evidence type="ECO:0000256" key="1">
    <source>
        <dbReference type="SAM" id="MobiDB-lite"/>
    </source>
</evidence>
<feature type="region of interest" description="Disordered" evidence="1">
    <location>
        <begin position="75"/>
        <end position="128"/>
    </location>
</feature>
<dbReference type="Pfam" id="PF03732">
    <property type="entry name" value="Retrotrans_gag"/>
    <property type="match status" value="1"/>
</dbReference>
<proteinExistence type="predicted"/>
<dbReference type="Proteomes" id="UP001151760">
    <property type="component" value="Unassembled WGS sequence"/>
</dbReference>
<organism evidence="3 4">
    <name type="scientific">Tanacetum coccineum</name>
    <dbReference type="NCBI Taxonomy" id="301880"/>
    <lineage>
        <taxon>Eukaryota</taxon>
        <taxon>Viridiplantae</taxon>
        <taxon>Streptophyta</taxon>
        <taxon>Embryophyta</taxon>
        <taxon>Tracheophyta</taxon>
        <taxon>Spermatophyta</taxon>
        <taxon>Magnoliopsida</taxon>
        <taxon>eudicotyledons</taxon>
        <taxon>Gunneridae</taxon>
        <taxon>Pentapetalae</taxon>
        <taxon>asterids</taxon>
        <taxon>campanulids</taxon>
        <taxon>Asterales</taxon>
        <taxon>Asteraceae</taxon>
        <taxon>Asteroideae</taxon>
        <taxon>Anthemideae</taxon>
        <taxon>Anthemidinae</taxon>
        <taxon>Tanacetum</taxon>
    </lineage>
</organism>
<accession>A0ABQ4XZ34</accession>
<feature type="region of interest" description="Disordered" evidence="1">
    <location>
        <begin position="1"/>
        <end position="37"/>
    </location>
</feature>
<feature type="compositionally biased region" description="Basic and acidic residues" evidence="1">
    <location>
        <begin position="119"/>
        <end position="128"/>
    </location>
</feature>
<reference evidence="3" key="1">
    <citation type="journal article" date="2022" name="Int. J. Mol. Sci.">
        <title>Draft Genome of Tanacetum Coccineum: Genomic Comparison of Closely Related Tanacetum-Family Plants.</title>
        <authorList>
            <person name="Yamashiro T."/>
            <person name="Shiraishi A."/>
            <person name="Nakayama K."/>
            <person name="Satake H."/>
        </authorList>
    </citation>
    <scope>NUCLEOTIDE SEQUENCE</scope>
</reference>